<organism evidence="2 3">
    <name type="scientific">Acrobeloides nanus</name>
    <dbReference type="NCBI Taxonomy" id="290746"/>
    <lineage>
        <taxon>Eukaryota</taxon>
        <taxon>Metazoa</taxon>
        <taxon>Ecdysozoa</taxon>
        <taxon>Nematoda</taxon>
        <taxon>Chromadorea</taxon>
        <taxon>Rhabditida</taxon>
        <taxon>Tylenchina</taxon>
        <taxon>Cephalobomorpha</taxon>
        <taxon>Cephaloboidea</taxon>
        <taxon>Cephalobidae</taxon>
        <taxon>Acrobeloides</taxon>
    </lineage>
</organism>
<dbReference type="Proteomes" id="UP000887540">
    <property type="component" value="Unplaced"/>
</dbReference>
<accession>A0A914EKD1</accession>
<keyword evidence="1" id="KW-0175">Coiled coil</keyword>
<keyword evidence="2" id="KW-1185">Reference proteome</keyword>
<evidence type="ECO:0000313" key="3">
    <source>
        <dbReference type="WBParaSite" id="ACRNAN_scaffold9064.g10369.t1"/>
    </source>
</evidence>
<protein>
    <submittedName>
        <fullName evidence="3">Uncharacterized protein</fullName>
    </submittedName>
</protein>
<reference evidence="3" key="1">
    <citation type="submission" date="2022-11" db="UniProtKB">
        <authorList>
            <consortium name="WormBaseParasite"/>
        </authorList>
    </citation>
    <scope>IDENTIFICATION</scope>
</reference>
<evidence type="ECO:0000313" key="2">
    <source>
        <dbReference type="Proteomes" id="UP000887540"/>
    </source>
</evidence>
<evidence type="ECO:0000256" key="1">
    <source>
        <dbReference type="SAM" id="Coils"/>
    </source>
</evidence>
<feature type="coiled-coil region" evidence="1">
    <location>
        <begin position="80"/>
        <end position="114"/>
    </location>
</feature>
<name>A0A914EKD1_9BILA</name>
<proteinExistence type="predicted"/>
<dbReference type="WBParaSite" id="ACRNAN_scaffold9064.g10369.t1">
    <property type="protein sequence ID" value="ACRNAN_scaffold9064.g10369.t1"/>
    <property type="gene ID" value="ACRNAN_scaffold9064.g10369"/>
</dbReference>
<sequence>MSTNIIKPFIIRETAVDTIVPNDIKRCHRQSDDLLAAFNMCPGEPIENHDDDLMSTTSLLRPSISVLQEVENIEEEDEHFVDYKEILENIQAQRREAAKNLKIQAERMQKASNKRFQHVEVGTTVRIPVPHVDRAKVDHRNVMGVVIEANEGINSSRHLPTFFQRMRFHQILRLFDQQPLRLRCLDKVIFTATALLTAIRKDVLV</sequence>
<dbReference type="AlphaFoldDB" id="A0A914EKD1"/>